<reference evidence="2" key="1">
    <citation type="submission" date="2019-01" db="EMBL/GenBank/DDBJ databases">
        <title>Whole Genome Sequencing for Putative Detection of Antimicrobial Resistance and Potential Virulence Factors in Chryseobacterium indologenes isolated from Nile Tilapia in Tanzania.</title>
        <authorList>
            <person name="Mwega E."/>
            <person name="Mutoloki S."/>
            <person name="Mugimba K."/>
            <person name="Colquhoun D."/>
            <person name="Mdegela R."/>
            <person name="Evensen O."/>
            <person name="Wasteson Y."/>
        </authorList>
    </citation>
    <scope>NUCLEOTIDE SEQUENCE [LARGE SCALE GENOMIC DNA]</scope>
    <source>
        <strain evidence="2">StR 01</strain>
    </source>
</reference>
<dbReference type="AlphaFoldDB" id="A0A411DN27"/>
<sequence>MNRHIKSIFLGFVLIFLLIQIIQPARNIDYGQVPSTDISKVYKVPDNVQFVLRQSCYDCHSNSTHYPFYSYIQPLGYYIEKHIKNGKEELNFNEWGSYSQRKQANKLESVANQVQQKKMPLTSYTYLHPKAVLSESQIKEMIRWIELMKAEHNKANKN</sequence>
<name>A0A411DN27_CHRID</name>
<evidence type="ECO:0000259" key="1">
    <source>
        <dbReference type="SMART" id="SM01235"/>
    </source>
</evidence>
<feature type="domain" description="Haem-binding" evidence="1">
    <location>
        <begin position="13"/>
        <end position="149"/>
    </location>
</feature>
<gene>
    <name evidence="2" type="ORF">EU348_11235</name>
</gene>
<dbReference type="SMART" id="SM01235">
    <property type="entry name" value="Haem_bd"/>
    <property type="match status" value="1"/>
</dbReference>
<accession>A0A411DN27</accession>
<proteinExistence type="predicted"/>
<dbReference type="InterPro" id="IPR025992">
    <property type="entry name" value="Haem-bd"/>
</dbReference>
<dbReference type="Pfam" id="PF14376">
    <property type="entry name" value="Haem_bd"/>
    <property type="match status" value="1"/>
</dbReference>
<organism evidence="2">
    <name type="scientific">Chryseobacterium indologenes</name>
    <name type="common">Flavobacterium indologenes</name>
    <dbReference type="NCBI Taxonomy" id="253"/>
    <lineage>
        <taxon>Bacteria</taxon>
        <taxon>Pseudomonadati</taxon>
        <taxon>Bacteroidota</taxon>
        <taxon>Flavobacteriia</taxon>
        <taxon>Flavobacteriales</taxon>
        <taxon>Weeksellaceae</taxon>
        <taxon>Chryseobacterium group</taxon>
        <taxon>Chryseobacterium</taxon>
    </lineage>
</organism>
<evidence type="ECO:0000313" key="2">
    <source>
        <dbReference type="EMBL" id="QBA21737.1"/>
    </source>
</evidence>
<dbReference type="EMBL" id="CP035532">
    <property type="protein sequence ID" value="QBA21737.1"/>
    <property type="molecule type" value="Genomic_DNA"/>
</dbReference>
<protein>
    <submittedName>
        <fullName evidence="2">Cytochrome C</fullName>
    </submittedName>
</protein>